<dbReference type="EMBL" id="CP142149">
    <property type="protein sequence ID" value="WSE26703.1"/>
    <property type="molecule type" value="Genomic_DNA"/>
</dbReference>
<accession>A0ABZ1HYS2</accession>
<protein>
    <recommendedName>
        <fullName evidence="5">Septum formation-related domain-containing protein</fullName>
    </recommendedName>
</protein>
<evidence type="ECO:0008006" key="5">
    <source>
        <dbReference type="Google" id="ProtNLM"/>
    </source>
</evidence>
<dbReference type="PROSITE" id="PS51257">
    <property type="entry name" value="PROKAR_LIPOPROTEIN"/>
    <property type="match status" value="1"/>
</dbReference>
<name>A0ABZ1HYS2_9PSEU</name>
<evidence type="ECO:0000256" key="1">
    <source>
        <dbReference type="SAM" id="MobiDB-lite"/>
    </source>
</evidence>
<feature type="compositionally biased region" description="Basic and acidic residues" evidence="1">
    <location>
        <begin position="49"/>
        <end position="66"/>
    </location>
</feature>
<feature type="signal peptide" evidence="2">
    <location>
        <begin position="1"/>
        <end position="21"/>
    </location>
</feature>
<sequence>MSKVVWLAGLALVVTACSAPAASGPQVASLSTPSSSAASSSAAPPADPDGGRPRHRVDESPEDSQRLIEPWRTCMKDHDADVDQQPNSIAGAEQWSKDHKAAGDACRSKLPLLPWGEDPANPQYKDNLHRWVECMTGQGMHVAEDPDSDETPWHYTSDNQPPNSDQIEQTCELQVMKPSDR</sequence>
<feature type="region of interest" description="Disordered" evidence="1">
    <location>
        <begin position="141"/>
        <end position="181"/>
    </location>
</feature>
<evidence type="ECO:0000313" key="3">
    <source>
        <dbReference type="EMBL" id="WSE26703.1"/>
    </source>
</evidence>
<feature type="compositionally biased region" description="Low complexity" evidence="1">
    <location>
        <begin position="28"/>
        <end position="44"/>
    </location>
</feature>
<dbReference type="RefSeq" id="WP_326565687.1">
    <property type="nucleotide sequence ID" value="NZ_CP142149.1"/>
</dbReference>
<feature type="region of interest" description="Disordered" evidence="1">
    <location>
        <begin position="22"/>
        <end position="102"/>
    </location>
</feature>
<organism evidence="3 4">
    <name type="scientific">Amycolatopsis rhabdoformis</name>
    <dbReference type="NCBI Taxonomy" id="1448059"/>
    <lineage>
        <taxon>Bacteria</taxon>
        <taxon>Bacillati</taxon>
        <taxon>Actinomycetota</taxon>
        <taxon>Actinomycetes</taxon>
        <taxon>Pseudonocardiales</taxon>
        <taxon>Pseudonocardiaceae</taxon>
        <taxon>Amycolatopsis</taxon>
    </lineage>
</organism>
<evidence type="ECO:0000256" key="2">
    <source>
        <dbReference type="SAM" id="SignalP"/>
    </source>
</evidence>
<gene>
    <name evidence="3" type="ORF">VSH64_27905</name>
</gene>
<keyword evidence="2" id="KW-0732">Signal</keyword>
<reference evidence="3 4" key="1">
    <citation type="journal article" date="2015" name="Int. J. Syst. Evol. Microbiol.">
        <title>Amycolatopsis rhabdoformis sp. nov., an actinomycete isolated from a tropical forest soil.</title>
        <authorList>
            <person name="Souza W.R."/>
            <person name="Silva R.E."/>
            <person name="Goodfellow M."/>
            <person name="Busarakam K."/>
            <person name="Figueiro F.S."/>
            <person name="Ferreira D."/>
            <person name="Rodrigues-Filho E."/>
            <person name="Moraes L.A.B."/>
            <person name="Zucchi T.D."/>
        </authorList>
    </citation>
    <scope>NUCLEOTIDE SEQUENCE [LARGE SCALE GENOMIC DNA]</scope>
    <source>
        <strain evidence="3 4">NCIMB 14900</strain>
    </source>
</reference>
<feature type="chain" id="PRO_5045977492" description="Septum formation-related domain-containing protein" evidence="2">
    <location>
        <begin position="22"/>
        <end position="181"/>
    </location>
</feature>
<proteinExistence type="predicted"/>
<feature type="compositionally biased region" description="Polar residues" evidence="1">
    <location>
        <begin position="154"/>
        <end position="172"/>
    </location>
</feature>
<dbReference type="Proteomes" id="UP001330812">
    <property type="component" value="Chromosome"/>
</dbReference>
<keyword evidence="4" id="KW-1185">Reference proteome</keyword>
<evidence type="ECO:0000313" key="4">
    <source>
        <dbReference type="Proteomes" id="UP001330812"/>
    </source>
</evidence>